<reference evidence="3 4" key="1">
    <citation type="journal article" date="2009" name="Stand. Genomic Sci.">
        <title>Complete genome sequence of Acidimicrobium ferrooxidans type strain (ICP).</title>
        <authorList>
            <person name="Clum A."/>
            <person name="Nolan M."/>
            <person name="Lang E."/>
            <person name="Glavina Del Rio T."/>
            <person name="Tice H."/>
            <person name="Copeland A."/>
            <person name="Cheng J.F."/>
            <person name="Lucas S."/>
            <person name="Chen F."/>
            <person name="Bruce D."/>
            <person name="Goodwin L."/>
            <person name="Pitluck S."/>
            <person name="Ivanova N."/>
            <person name="Mavrommatis K."/>
            <person name="Mikhailova N."/>
            <person name="Pati A."/>
            <person name="Chen A."/>
            <person name="Palaniappan K."/>
            <person name="Goker M."/>
            <person name="Spring S."/>
            <person name="Land M."/>
            <person name="Hauser L."/>
            <person name="Chang Y.J."/>
            <person name="Jeffries C.C."/>
            <person name="Chain P."/>
            <person name="Bristow J."/>
            <person name="Eisen J.A."/>
            <person name="Markowitz V."/>
            <person name="Hugenholtz P."/>
            <person name="Kyrpides N.C."/>
            <person name="Klenk H.P."/>
            <person name="Lapidus A."/>
        </authorList>
    </citation>
    <scope>NUCLEOTIDE SEQUENCE [LARGE SCALE GENOMIC DNA]</scope>
    <source>
        <strain evidence="4">DSM 10331 / JCM 15462 / NBRC 103882 / ICP</strain>
    </source>
</reference>
<dbReference type="eggNOG" id="COG0242">
    <property type="taxonomic scope" value="Bacteria"/>
</dbReference>
<dbReference type="RefSeq" id="WP_015799083.1">
    <property type="nucleotide sequence ID" value="NC_013124.1"/>
</dbReference>
<feature type="binding site" evidence="2">
    <location>
        <position position="134"/>
    </location>
    <ligand>
        <name>Fe cation</name>
        <dbReference type="ChEBI" id="CHEBI:24875"/>
    </ligand>
</feature>
<dbReference type="InterPro" id="IPR036821">
    <property type="entry name" value="Peptide_deformylase_sf"/>
</dbReference>
<dbReference type="PANTHER" id="PTHR10458:SF22">
    <property type="entry name" value="PEPTIDE DEFORMYLASE"/>
    <property type="match status" value="1"/>
</dbReference>
<evidence type="ECO:0000313" key="4">
    <source>
        <dbReference type="Proteomes" id="UP000000771"/>
    </source>
</evidence>
<dbReference type="Pfam" id="PF01327">
    <property type="entry name" value="Pep_deformylase"/>
    <property type="match status" value="1"/>
</dbReference>
<dbReference type="CDD" id="cd00487">
    <property type="entry name" value="Pep_deformylase"/>
    <property type="match status" value="1"/>
</dbReference>
<dbReference type="HAMAP" id="MF_00163">
    <property type="entry name" value="Pep_deformylase"/>
    <property type="match status" value="1"/>
</dbReference>
<dbReference type="EMBL" id="CP001631">
    <property type="protein sequence ID" value="ACU54604.1"/>
    <property type="molecule type" value="Genomic_DNA"/>
</dbReference>
<keyword evidence="4" id="KW-1185">Reference proteome</keyword>
<comment type="catalytic activity">
    <reaction evidence="2">
        <text>N-terminal N-formyl-L-methionyl-[peptide] + H2O = N-terminal L-methionyl-[peptide] + formate</text>
        <dbReference type="Rhea" id="RHEA:24420"/>
        <dbReference type="Rhea" id="RHEA-COMP:10639"/>
        <dbReference type="Rhea" id="RHEA-COMP:10640"/>
        <dbReference type="ChEBI" id="CHEBI:15377"/>
        <dbReference type="ChEBI" id="CHEBI:15740"/>
        <dbReference type="ChEBI" id="CHEBI:49298"/>
        <dbReference type="ChEBI" id="CHEBI:64731"/>
        <dbReference type="EC" id="3.5.1.88"/>
    </reaction>
</comment>
<keyword evidence="2" id="KW-0479">Metal-binding</keyword>
<evidence type="ECO:0000256" key="2">
    <source>
        <dbReference type="HAMAP-Rule" id="MF_00163"/>
    </source>
</evidence>
<gene>
    <name evidence="2" type="primary">def</name>
    <name evidence="3" type="ordered locus">Afer_1688</name>
</gene>
<dbReference type="OrthoDB" id="9804313at2"/>
<organism evidence="3 4">
    <name type="scientific">Acidimicrobium ferrooxidans (strain DSM 10331 / JCM 15462 / NBRC 103882 / ICP)</name>
    <dbReference type="NCBI Taxonomy" id="525909"/>
    <lineage>
        <taxon>Bacteria</taxon>
        <taxon>Bacillati</taxon>
        <taxon>Actinomycetota</taxon>
        <taxon>Acidimicrobiia</taxon>
        <taxon>Acidimicrobiales</taxon>
        <taxon>Acidimicrobiaceae</taxon>
        <taxon>Acidimicrobium</taxon>
    </lineage>
</organism>
<dbReference type="GO" id="GO:0006412">
    <property type="term" value="P:translation"/>
    <property type="evidence" value="ECO:0007669"/>
    <property type="project" value="UniProtKB-UniRule"/>
</dbReference>
<dbReference type="KEGG" id="afo:Afer_1688"/>
<comment type="cofactor">
    <cofactor evidence="2">
        <name>Fe(2+)</name>
        <dbReference type="ChEBI" id="CHEBI:29033"/>
    </cofactor>
    <text evidence="2">Binds 1 Fe(2+) ion.</text>
</comment>
<dbReference type="GO" id="GO:0046872">
    <property type="term" value="F:metal ion binding"/>
    <property type="evidence" value="ECO:0007669"/>
    <property type="project" value="UniProtKB-KW"/>
</dbReference>
<protein>
    <recommendedName>
        <fullName evidence="2">Peptide deformylase</fullName>
        <shortName evidence="2">PDF</shortName>
        <ecNumber evidence="2">3.5.1.88</ecNumber>
    </recommendedName>
    <alternativeName>
        <fullName evidence="2">Polypeptide deformylase</fullName>
    </alternativeName>
</protein>
<dbReference type="InterPro" id="IPR023635">
    <property type="entry name" value="Peptide_deformylase"/>
</dbReference>
<dbReference type="AlphaFoldDB" id="C7M0U6"/>
<dbReference type="NCBIfam" id="TIGR00079">
    <property type="entry name" value="pept_deformyl"/>
    <property type="match status" value="1"/>
</dbReference>
<feature type="binding site" evidence="2">
    <location>
        <position position="88"/>
    </location>
    <ligand>
        <name>Fe cation</name>
        <dbReference type="ChEBI" id="CHEBI:24875"/>
    </ligand>
</feature>
<evidence type="ECO:0000256" key="1">
    <source>
        <dbReference type="ARBA" id="ARBA00010759"/>
    </source>
</evidence>
<dbReference type="NCBIfam" id="NF001159">
    <property type="entry name" value="PRK00150.1-3"/>
    <property type="match status" value="1"/>
</dbReference>
<dbReference type="PIRSF" id="PIRSF004749">
    <property type="entry name" value="Pep_def"/>
    <property type="match status" value="1"/>
</dbReference>
<dbReference type="GO" id="GO:0042586">
    <property type="term" value="F:peptide deformylase activity"/>
    <property type="evidence" value="ECO:0007669"/>
    <property type="project" value="UniProtKB-UniRule"/>
</dbReference>
<comment type="function">
    <text evidence="2">Removes the formyl group from the N-terminal Met of newly synthesized proteins. Requires at least a dipeptide for an efficient rate of reaction. N-terminal L-methionine is a prerequisite for activity but the enzyme has broad specificity at other positions.</text>
</comment>
<dbReference type="PRINTS" id="PR01576">
    <property type="entry name" value="PDEFORMYLASE"/>
</dbReference>
<dbReference type="Gene3D" id="3.90.45.10">
    <property type="entry name" value="Peptide deformylase"/>
    <property type="match status" value="1"/>
</dbReference>
<keyword evidence="2" id="KW-0648">Protein biosynthesis</keyword>
<dbReference type="EC" id="3.5.1.88" evidence="2"/>
<sequence>MPILPIRTIGDPVLSHRAREVETIDARLDQLIEDMIVTMHEAPGVGLAAPQVGVDLRLFVWDIGDGPDVAINPEIVERTGTWRYEEGCLSVPGYFWPIERPRTVLLRYVTRDGEVAELEGSDLLGRVFQHETDHLDGVLLIERLDEEERREAKQRIARERWLGN</sequence>
<evidence type="ECO:0000313" key="3">
    <source>
        <dbReference type="EMBL" id="ACU54604.1"/>
    </source>
</evidence>
<accession>C7M0U6</accession>
<feature type="active site" evidence="2">
    <location>
        <position position="131"/>
    </location>
</feature>
<dbReference type="STRING" id="525909.Afer_1688"/>
<feature type="binding site" evidence="2">
    <location>
        <position position="130"/>
    </location>
    <ligand>
        <name>Fe cation</name>
        <dbReference type="ChEBI" id="CHEBI:24875"/>
    </ligand>
</feature>
<dbReference type="SUPFAM" id="SSF56420">
    <property type="entry name" value="Peptide deformylase"/>
    <property type="match status" value="1"/>
</dbReference>
<dbReference type="Proteomes" id="UP000000771">
    <property type="component" value="Chromosome"/>
</dbReference>
<dbReference type="PANTHER" id="PTHR10458">
    <property type="entry name" value="PEPTIDE DEFORMYLASE"/>
    <property type="match status" value="1"/>
</dbReference>
<keyword evidence="2" id="KW-0408">Iron</keyword>
<keyword evidence="2 3" id="KW-0378">Hydrolase</keyword>
<comment type="similarity">
    <text evidence="1 2">Belongs to the polypeptide deformylase family.</text>
</comment>
<dbReference type="HOGENOM" id="CLU_061901_4_2_11"/>
<proteinExistence type="inferred from homology"/>
<name>C7M0U6_ACIFD</name>